<protein>
    <recommendedName>
        <fullName evidence="5">NADH-quinone oxidoreductase subunit N</fullName>
        <ecNumber evidence="5">7.1.1.-</ecNumber>
    </recommendedName>
    <alternativeName>
        <fullName evidence="5">NADH dehydrogenase I subunit N</fullName>
    </alternativeName>
    <alternativeName>
        <fullName evidence="5">NDH-1 subunit N</fullName>
    </alternativeName>
</protein>
<feature type="domain" description="NADH:quinone oxidoreductase/Mrp antiporter transmembrane" evidence="7">
    <location>
        <begin position="137"/>
        <end position="443"/>
    </location>
</feature>
<keyword evidence="5" id="KW-0520">NAD</keyword>
<comment type="similarity">
    <text evidence="5">Belongs to the complex I subunit 2 family.</text>
</comment>
<feature type="transmembrane region" description="Helical" evidence="5">
    <location>
        <begin position="393"/>
        <end position="416"/>
    </location>
</feature>
<organism evidence="8 9">
    <name type="scientific">Candidatus Wallbacteria bacterium GWC2_49_35</name>
    <dbReference type="NCBI Taxonomy" id="1817813"/>
    <lineage>
        <taxon>Bacteria</taxon>
        <taxon>Candidatus Walliibacteriota</taxon>
    </lineage>
</organism>
<keyword evidence="5" id="KW-0874">Quinone</keyword>
<sequence>MSKEELAVNLYAISPMIALLITAAVVAVISASKDALTPAGRIKAIDAAGKLTAAAFACAALISAGHFIRIKGPLTLFYNAIFFDHYSAAACFIFSVMGIFTVLIAFNELKTDNPRYRPEYFTMLLCAASGTMIMAMANDLIVALIGIEILSVSTYIMCAIDFKNKRAVEGAFKYFLTGAAASAIFLFGLAHIYGGARTTLISEMARFASLNADAASGGLFTPLLTGFVFVSCALLFKAAAVPFHNWAPDVYDAASVSVAAFMTYFVKAAVFVLIFRIFGTAFIFLAPPLLPIFVIISAVTMTLANIAALFQNNIKRMLAYSSISHTAYILIAVISSVSAFKNITVESGAYIIFYLVSYFFINAAAFSALALVKAHNHQIHTIDDLRGCGFSRPLFSAAFALSLLALAGIPSTSGFIAKFLVFYNAFLANHHALVLIAVVNSLIAFYYYIKIIMAMYMQKPEDRNEVSCEPATAGRAETFCLAFSAVMVLALGIFPGPAIELAKLAVMKSF</sequence>
<comment type="catalytic activity">
    <reaction evidence="5">
        <text>a quinone + NADH + 5 H(+)(in) = a quinol + NAD(+) + 4 H(+)(out)</text>
        <dbReference type="Rhea" id="RHEA:57888"/>
        <dbReference type="ChEBI" id="CHEBI:15378"/>
        <dbReference type="ChEBI" id="CHEBI:24646"/>
        <dbReference type="ChEBI" id="CHEBI:57540"/>
        <dbReference type="ChEBI" id="CHEBI:57945"/>
        <dbReference type="ChEBI" id="CHEBI:132124"/>
    </reaction>
</comment>
<dbReference type="InterPro" id="IPR010096">
    <property type="entry name" value="NADH-Q_OxRdtase_suN/2"/>
</dbReference>
<gene>
    <name evidence="5" type="primary">nuoN</name>
    <name evidence="8" type="ORF">A2008_06410</name>
</gene>
<keyword evidence="5" id="KW-1278">Translocase</keyword>
<dbReference type="PANTHER" id="PTHR22773">
    <property type="entry name" value="NADH DEHYDROGENASE"/>
    <property type="match status" value="1"/>
</dbReference>
<evidence type="ECO:0000256" key="1">
    <source>
        <dbReference type="ARBA" id="ARBA00004127"/>
    </source>
</evidence>
<evidence type="ECO:0000256" key="5">
    <source>
        <dbReference type="HAMAP-Rule" id="MF_00445"/>
    </source>
</evidence>
<dbReference type="HAMAP" id="MF_00445">
    <property type="entry name" value="NDH1_NuoN_1"/>
    <property type="match status" value="1"/>
</dbReference>
<keyword evidence="5" id="KW-0813">Transport</keyword>
<dbReference type="GO" id="GO:0012505">
    <property type="term" value="C:endomembrane system"/>
    <property type="evidence" value="ECO:0007669"/>
    <property type="project" value="UniProtKB-SubCell"/>
</dbReference>
<accession>A0A1F7WKR7</accession>
<comment type="subunit">
    <text evidence="5">NDH-1 is composed of 14 different subunits. Subunits NuoA, H, J, K, L, M, N constitute the membrane sector of the complex.</text>
</comment>
<feature type="transmembrane region" description="Helical" evidence="5">
    <location>
        <begin position="118"/>
        <end position="135"/>
    </location>
</feature>
<dbReference type="GO" id="GO:0048038">
    <property type="term" value="F:quinone binding"/>
    <property type="evidence" value="ECO:0007669"/>
    <property type="project" value="UniProtKB-KW"/>
</dbReference>
<keyword evidence="5" id="KW-1003">Cell membrane</keyword>
<dbReference type="GO" id="GO:0042773">
    <property type="term" value="P:ATP synthesis coupled electron transport"/>
    <property type="evidence" value="ECO:0007669"/>
    <property type="project" value="InterPro"/>
</dbReference>
<comment type="subcellular location">
    <subcellularLocation>
        <location evidence="5">Cell membrane</location>
        <topology evidence="5">Multi-pass membrane protein</topology>
    </subcellularLocation>
    <subcellularLocation>
        <location evidence="1">Endomembrane system</location>
        <topology evidence="1">Multi-pass membrane protein</topology>
    </subcellularLocation>
    <subcellularLocation>
        <location evidence="6">Membrane</location>
        <topology evidence="6">Multi-pass membrane protein</topology>
    </subcellularLocation>
</comment>
<dbReference type="Pfam" id="PF00361">
    <property type="entry name" value="Proton_antipo_M"/>
    <property type="match status" value="1"/>
</dbReference>
<dbReference type="STRING" id="1817813.A2008_06410"/>
<comment type="function">
    <text evidence="5">NDH-1 shuttles electrons from NADH, via FMN and iron-sulfur (Fe-S) centers, to quinones in the respiratory chain. The immediate electron acceptor for the enzyme in this species is believed to be ubiquinone. Couples the redox reaction to proton translocation (for every two electrons transferred, four hydrogen ions are translocated across the cytoplasmic membrane), and thus conserves the redox energy in a proton gradient.</text>
</comment>
<feature type="transmembrane region" description="Helical" evidence="5">
    <location>
        <begin position="51"/>
        <end position="70"/>
    </location>
</feature>
<proteinExistence type="inferred from homology"/>
<feature type="transmembrane region" description="Helical" evidence="5">
    <location>
        <begin position="351"/>
        <end position="372"/>
    </location>
</feature>
<dbReference type="AlphaFoldDB" id="A0A1F7WKR7"/>
<evidence type="ECO:0000256" key="2">
    <source>
        <dbReference type="ARBA" id="ARBA00022692"/>
    </source>
</evidence>
<evidence type="ECO:0000313" key="8">
    <source>
        <dbReference type="EMBL" id="OGM02728.1"/>
    </source>
</evidence>
<evidence type="ECO:0000256" key="6">
    <source>
        <dbReference type="RuleBase" id="RU000320"/>
    </source>
</evidence>
<dbReference type="GO" id="GO:0008137">
    <property type="term" value="F:NADH dehydrogenase (ubiquinone) activity"/>
    <property type="evidence" value="ECO:0007669"/>
    <property type="project" value="InterPro"/>
</dbReference>
<dbReference type="GO" id="GO:0050136">
    <property type="term" value="F:NADH dehydrogenase (quinone) (non-electrogenic) activity"/>
    <property type="evidence" value="ECO:0007669"/>
    <property type="project" value="UniProtKB-UniRule"/>
</dbReference>
<feature type="transmembrane region" description="Helical" evidence="5">
    <location>
        <begin position="85"/>
        <end position="106"/>
    </location>
</feature>
<keyword evidence="3 5" id="KW-1133">Transmembrane helix</keyword>
<dbReference type="EMBL" id="MGFH01000202">
    <property type="protein sequence ID" value="OGM02728.1"/>
    <property type="molecule type" value="Genomic_DNA"/>
</dbReference>
<dbReference type="InterPro" id="IPR001750">
    <property type="entry name" value="ND/Mrp_TM"/>
</dbReference>
<evidence type="ECO:0000313" key="9">
    <source>
        <dbReference type="Proteomes" id="UP000178735"/>
    </source>
</evidence>
<feature type="transmembrane region" description="Helical" evidence="5">
    <location>
        <begin position="479"/>
        <end position="499"/>
    </location>
</feature>
<keyword evidence="2 5" id="KW-0812">Transmembrane</keyword>
<dbReference type="NCBIfam" id="TIGR01770">
    <property type="entry name" value="NDH_I_N"/>
    <property type="match status" value="1"/>
</dbReference>
<feature type="transmembrane region" description="Helical" evidence="5">
    <location>
        <begin position="264"/>
        <end position="286"/>
    </location>
</feature>
<reference evidence="8 9" key="1">
    <citation type="journal article" date="2016" name="Nat. Commun.">
        <title>Thousands of microbial genomes shed light on interconnected biogeochemical processes in an aquifer system.</title>
        <authorList>
            <person name="Anantharaman K."/>
            <person name="Brown C.T."/>
            <person name="Hug L.A."/>
            <person name="Sharon I."/>
            <person name="Castelle C.J."/>
            <person name="Probst A.J."/>
            <person name="Thomas B.C."/>
            <person name="Singh A."/>
            <person name="Wilkins M.J."/>
            <person name="Karaoz U."/>
            <person name="Brodie E.L."/>
            <person name="Williams K.H."/>
            <person name="Hubbard S.S."/>
            <person name="Banfield J.F."/>
        </authorList>
    </citation>
    <scope>NUCLEOTIDE SEQUENCE [LARGE SCALE GENOMIC DNA]</scope>
</reference>
<feature type="transmembrane region" description="Helical" evidence="5">
    <location>
        <begin position="141"/>
        <end position="162"/>
    </location>
</feature>
<keyword evidence="4 5" id="KW-0472">Membrane</keyword>
<dbReference type="GO" id="GO:0005886">
    <property type="term" value="C:plasma membrane"/>
    <property type="evidence" value="ECO:0007669"/>
    <property type="project" value="UniProtKB-SubCell"/>
</dbReference>
<feature type="transmembrane region" description="Helical" evidence="5">
    <location>
        <begin position="214"/>
        <end position="236"/>
    </location>
</feature>
<feature type="transmembrane region" description="Helical" evidence="5">
    <location>
        <begin position="174"/>
        <end position="194"/>
    </location>
</feature>
<dbReference type="EC" id="7.1.1.-" evidence="5"/>
<name>A0A1F7WKR7_9BACT</name>
<feature type="transmembrane region" description="Helical" evidence="5">
    <location>
        <begin position="6"/>
        <end position="30"/>
    </location>
</feature>
<comment type="caution">
    <text evidence="8">The sequence shown here is derived from an EMBL/GenBank/DDBJ whole genome shotgun (WGS) entry which is preliminary data.</text>
</comment>
<feature type="transmembrane region" description="Helical" evidence="5">
    <location>
        <begin position="292"/>
        <end position="310"/>
    </location>
</feature>
<evidence type="ECO:0000256" key="4">
    <source>
        <dbReference type="ARBA" id="ARBA00023136"/>
    </source>
</evidence>
<evidence type="ECO:0000256" key="3">
    <source>
        <dbReference type="ARBA" id="ARBA00022989"/>
    </source>
</evidence>
<feature type="transmembrane region" description="Helical" evidence="5">
    <location>
        <begin position="428"/>
        <end position="449"/>
    </location>
</feature>
<feature type="transmembrane region" description="Helical" evidence="5">
    <location>
        <begin position="317"/>
        <end position="339"/>
    </location>
</feature>
<evidence type="ECO:0000259" key="7">
    <source>
        <dbReference type="Pfam" id="PF00361"/>
    </source>
</evidence>
<keyword evidence="5" id="KW-0830">Ubiquinone</keyword>
<dbReference type="Proteomes" id="UP000178735">
    <property type="component" value="Unassembled WGS sequence"/>
</dbReference>